<accession>A0A420W9L0</accession>
<dbReference type="CDD" id="cd18137">
    <property type="entry name" value="HLD_clamp_pol_III_gamma_tau"/>
    <property type="match status" value="1"/>
</dbReference>
<dbReference type="InterPro" id="IPR012763">
    <property type="entry name" value="DNA_pol_III_sug/sutau_N"/>
</dbReference>
<dbReference type="SUPFAM" id="SSF52540">
    <property type="entry name" value="P-loop containing nucleoside triphosphate hydrolases"/>
    <property type="match status" value="1"/>
</dbReference>
<reference evidence="11 12" key="1">
    <citation type="submission" date="2018-10" db="EMBL/GenBank/DDBJ databases">
        <title>Genomic Encyclopedia of Type Strains, Phase IV (KMG-IV): sequencing the most valuable type-strain genomes for metagenomic binning, comparative biology and taxonomic classification.</title>
        <authorList>
            <person name="Goeker M."/>
        </authorList>
    </citation>
    <scope>NUCLEOTIDE SEQUENCE [LARGE SCALE GENOMIC DNA]</scope>
    <source>
        <strain evidence="11 12">DSM 15521</strain>
    </source>
</reference>
<evidence type="ECO:0000256" key="3">
    <source>
        <dbReference type="ARBA" id="ARBA00022741"/>
    </source>
</evidence>
<dbReference type="GO" id="GO:0003887">
    <property type="term" value="F:DNA-directed DNA polymerase activity"/>
    <property type="evidence" value="ECO:0007669"/>
    <property type="project" value="UniProtKB-KW"/>
</dbReference>
<dbReference type="EC" id="2.7.7.7" evidence="8"/>
<dbReference type="PANTHER" id="PTHR11669:SF0">
    <property type="entry name" value="PROTEIN STICHEL-LIKE 2"/>
    <property type="match status" value="1"/>
</dbReference>
<dbReference type="RefSeq" id="WP_121170311.1">
    <property type="nucleotide sequence ID" value="NZ_RBIE01000001.1"/>
</dbReference>
<dbReference type="Pfam" id="PF13177">
    <property type="entry name" value="DNA_pol3_delta2"/>
    <property type="match status" value="1"/>
</dbReference>
<evidence type="ECO:0000256" key="9">
    <source>
        <dbReference type="SAM" id="MobiDB-lite"/>
    </source>
</evidence>
<dbReference type="NCBIfam" id="TIGR00678">
    <property type="entry name" value="holB"/>
    <property type="match status" value="1"/>
</dbReference>
<dbReference type="FunFam" id="3.40.50.300:FF:000014">
    <property type="entry name" value="DNA polymerase III subunit gamma/tau"/>
    <property type="match status" value="1"/>
</dbReference>
<evidence type="ECO:0000256" key="4">
    <source>
        <dbReference type="ARBA" id="ARBA00022833"/>
    </source>
</evidence>
<dbReference type="FunFam" id="1.10.8.60:FF:000013">
    <property type="entry name" value="DNA polymerase III subunit gamma/tau"/>
    <property type="match status" value="1"/>
</dbReference>
<dbReference type="NCBIfam" id="NF004046">
    <property type="entry name" value="PRK05563.1"/>
    <property type="match status" value="1"/>
</dbReference>
<dbReference type="NCBIfam" id="TIGR02397">
    <property type="entry name" value="dnaX_nterm"/>
    <property type="match status" value="1"/>
</dbReference>
<comment type="catalytic activity">
    <reaction evidence="7 8">
        <text>DNA(n) + a 2'-deoxyribonucleoside 5'-triphosphate = DNA(n+1) + diphosphate</text>
        <dbReference type="Rhea" id="RHEA:22508"/>
        <dbReference type="Rhea" id="RHEA-COMP:17339"/>
        <dbReference type="Rhea" id="RHEA-COMP:17340"/>
        <dbReference type="ChEBI" id="CHEBI:33019"/>
        <dbReference type="ChEBI" id="CHEBI:61560"/>
        <dbReference type="ChEBI" id="CHEBI:173112"/>
        <dbReference type="EC" id="2.7.7.7"/>
    </reaction>
</comment>
<comment type="subunit">
    <text evidence="8">DNA polymerase III contains a core (composed of alpha, epsilon and theta chains) that associates with a tau subunit. This core dimerizes to form the POLIII' complex. PolIII' associates with the gamma complex (composed of gamma, delta, delta', psi and chi chains) and with the beta chain to form the complete DNA polymerase III complex.</text>
</comment>
<keyword evidence="3 8" id="KW-0547">Nucleotide-binding</keyword>
<dbReference type="GO" id="GO:0009360">
    <property type="term" value="C:DNA polymerase III complex"/>
    <property type="evidence" value="ECO:0007669"/>
    <property type="project" value="InterPro"/>
</dbReference>
<evidence type="ECO:0000256" key="5">
    <source>
        <dbReference type="ARBA" id="ARBA00022840"/>
    </source>
</evidence>
<proteinExistence type="inferred from homology"/>
<keyword evidence="8" id="KW-0235">DNA replication</keyword>
<keyword evidence="2" id="KW-0479">Metal-binding</keyword>
<dbReference type="InterPro" id="IPR004622">
    <property type="entry name" value="DNA_pol_HolB"/>
</dbReference>
<evidence type="ECO:0000256" key="6">
    <source>
        <dbReference type="ARBA" id="ARBA00022932"/>
    </source>
</evidence>
<evidence type="ECO:0000313" key="11">
    <source>
        <dbReference type="EMBL" id="RKQ63962.1"/>
    </source>
</evidence>
<dbReference type="OrthoDB" id="9810148at2"/>
<name>A0A420W9L0_9BACT</name>
<keyword evidence="6 8" id="KW-0239">DNA-directed DNA polymerase</keyword>
<dbReference type="GO" id="GO:0046872">
    <property type="term" value="F:metal ion binding"/>
    <property type="evidence" value="ECO:0007669"/>
    <property type="project" value="UniProtKB-KW"/>
</dbReference>
<feature type="domain" description="AAA+ ATPase" evidence="10">
    <location>
        <begin position="37"/>
        <end position="179"/>
    </location>
</feature>
<dbReference type="InterPro" id="IPR045085">
    <property type="entry name" value="HLD_clamp_pol_III_gamma_tau"/>
</dbReference>
<comment type="function">
    <text evidence="8">DNA polymerase III is a complex, multichain enzyme responsible for most of the replicative synthesis in bacteria. This DNA polymerase also exhibits 3' to 5' exonuclease activity.</text>
</comment>
<keyword evidence="5 8" id="KW-0067">ATP-binding</keyword>
<evidence type="ECO:0000256" key="1">
    <source>
        <dbReference type="ARBA" id="ARBA00006360"/>
    </source>
</evidence>
<dbReference type="Proteomes" id="UP000280881">
    <property type="component" value="Unassembled WGS sequence"/>
</dbReference>
<keyword evidence="8" id="KW-0548">Nucleotidyltransferase</keyword>
<keyword evidence="12" id="KW-1185">Reference proteome</keyword>
<comment type="caution">
    <text evidence="11">The sequence shown here is derived from an EMBL/GenBank/DDBJ whole genome shotgun (WGS) entry which is preliminary data.</text>
</comment>
<dbReference type="InterPro" id="IPR027417">
    <property type="entry name" value="P-loop_NTPase"/>
</dbReference>
<keyword evidence="4" id="KW-0862">Zinc</keyword>
<evidence type="ECO:0000256" key="8">
    <source>
        <dbReference type="RuleBase" id="RU364063"/>
    </source>
</evidence>
<evidence type="ECO:0000256" key="7">
    <source>
        <dbReference type="ARBA" id="ARBA00049244"/>
    </source>
</evidence>
<comment type="similarity">
    <text evidence="1 8">Belongs to the DnaX/STICHEL family.</text>
</comment>
<dbReference type="GO" id="GO:0005524">
    <property type="term" value="F:ATP binding"/>
    <property type="evidence" value="ECO:0007669"/>
    <property type="project" value="UniProtKB-KW"/>
</dbReference>
<dbReference type="AlphaFoldDB" id="A0A420W9L0"/>
<dbReference type="EMBL" id="RBIE01000001">
    <property type="protein sequence ID" value="RKQ63962.1"/>
    <property type="molecule type" value="Genomic_DNA"/>
</dbReference>
<dbReference type="GO" id="GO:0008408">
    <property type="term" value="F:3'-5' exonuclease activity"/>
    <property type="evidence" value="ECO:0007669"/>
    <property type="project" value="InterPro"/>
</dbReference>
<sequence>MSYRAIPRKYRPQSFSQVIGQEFITETLKNAIKSGRLSHAYIFAGPRGVGKTTTARIIAKAVNCENLIDGEPCNQCSQCIEIAKGSHPDVIEVDAASNRGIDQIRELRESVHYLPARGKKKVYIIDEFHMLTKEAFNALLKTLEEPPEHALFILATTEIDKIPPTILSRCQKFIFRRIPEELMVKTLSQICEKEKVEYEEEALRLIALSSEGCVRDAESLLEQAIALGNGRVETKKVSEFLGILTGREVRELLRLGFKGDKTELFKKLKKLEEEGYNPVFVVKQLLEVTEKEFMNPTELTEEESIAAFKILSQGYREISKHPYPYTALLFYLYKLSYFKEVKKLTELLEGGVKIEVPTQEGKQAEKKTKNETLEAFIEKRIDEGSFVRVLPVSKLAYKILKEREQELEESIGKPVKIEEPKESERRKEPSEESKRIISKIVKELEAKVLLVKVKDDESSNS</sequence>
<dbReference type="InterPro" id="IPR003593">
    <property type="entry name" value="AAA+_ATPase"/>
</dbReference>
<dbReference type="InterPro" id="IPR050238">
    <property type="entry name" value="DNA_Rep/Repair_Clamp_Loader"/>
</dbReference>
<evidence type="ECO:0000313" key="12">
    <source>
        <dbReference type="Proteomes" id="UP000280881"/>
    </source>
</evidence>
<dbReference type="Gene3D" id="1.10.8.60">
    <property type="match status" value="1"/>
</dbReference>
<dbReference type="CDD" id="cd00009">
    <property type="entry name" value="AAA"/>
    <property type="match status" value="1"/>
</dbReference>
<dbReference type="InterPro" id="IPR001270">
    <property type="entry name" value="ClpA/B"/>
</dbReference>
<dbReference type="Gene3D" id="3.40.50.300">
    <property type="entry name" value="P-loop containing nucleotide triphosphate hydrolases"/>
    <property type="match status" value="1"/>
</dbReference>
<keyword evidence="8" id="KW-0808">Transferase</keyword>
<feature type="region of interest" description="Disordered" evidence="9">
    <location>
        <begin position="409"/>
        <end position="434"/>
    </location>
</feature>
<organism evidence="11 12">
    <name type="scientific">Thermovibrio guaymasensis</name>
    <dbReference type="NCBI Taxonomy" id="240167"/>
    <lineage>
        <taxon>Bacteria</taxon>
        <taxon>Pseudomonadati</taxon>
        <taxon>Aquificota</taxon>
        <taxon>Aquificia</taxon>
        <taxon>Desulfurobacteriales</taxon>
        <taxon>Desulfurobacteriaceae</taxon>
        <taxon>Thermovibrio</taxon>
    </lineage>
</organism>
<dbReference type="SMART" id="SM00382">
    <property type="entry name" value="AAA"/>
    <property type="match status" value="1"/>
</dbReference>
<dbReference type="PRINTS" id="PR00300">
    <property type="entry name" value="CLPPROTEASEA"/>
</dbReference>
<protein>
    <recommendedName>
        <fullName evidence="8">DNA polymerase III subunit gamma/tau</fullName>
        <ecNumber evidence="8">2.7.7.7</ecNumber>
    </recommendedName>
</protein>
<gene>
    <name evidence="8" type="primary">dnaX</name>
    <name evidence="11" type="ORF">C7457_0851</name>
</gene>
<evidence type="ECO:0000256" key="2">
    <source>
        <dbReference type="ARBA" id="ARBA00022723"/>
    </source>
</evidence>
<dbReference type="GO" id="GO:0006261">
    <property type="term" value="P:DNA-templated DNA replication"/>
    <property type="evidence" value="ECO:0007669"/>
    <property type="project" value="TreeGrafter"/>
</dbReference>
<evidence type="ECO:0000259" key="10">
    <source>
        <dbReference type="SMART" id="SM00382"/>
    </source>
</evidence>
<dbReference type="PANTHER" id="PTHR11669">
    <property type="entry name" value="REPLICATION FACTOR C / DNA POLYMERASE III GAMMA-TAU SUBUNIT"/>
    <property type="match status" value="1"/>
</dbReference>
<feature type="compositionally biased region" description="Basic and acidic residues" evidence="9">
    <location>
        <begin position="415"/>
        <end position="434"/>
    </location>
</feature>
<dbReference type="Pfam" id="PF22608">
    <property type="entry name" value="DNAX_ATPase_lid"/>
    <property type="match status" value="1"/>
</dbReference>